<dbReference type="FunFam" id="2.70.98.20:FF:000002">
    <property type="entry name" value="Amine oxidase"/>
    <property type="match status" value="1"/>
</dbReference>
<dbReference type="GO" id="GO:0009308">
    <property type="term" value="P:amine metabolic process"/>
    <property type="evidence" value="ECO:0007669"/>
    <property type="project" value="UniProtKB-UniRule"/>
</dbReference>
<dbReference type="PROSITE" id="PS01165">
    <property type="entry name" value="COPPER_AMINE_OXID_2"/>
    <property type="match status" value="1"/>
</dbReference>
<dbReference type="InterPro" id="IPR016182">
    <property type="entry name" value="Cu_amine_oxidase_N-reg"/>
</dbReference>
<dbReference type="GO" id="GO:0046872">
    <property type="term" value="F:metal ion binding"/>
    <property type="evidence" value="ECO:0007669"/>
    <property type="project" value="UniProtKB-KW"/>
</dbReference>
<feature type="domain" description="Copper amine oxidase N2-terminal" evidence="12">
    <location>
        <begin position="96"/>
        <end position="163"/>
    </location>
</feature>
<comment type="cofactor">
    <cofactor evidence="8">
        <name>Cu cation</name>
        <dbReference type="ChEBI" id="CHEBI:23378"/>
    </cofactor>
    <text evidence="8">Contains 1 topaquinone per subunit.</text>
</comment>
<dbReference type="PANTHER" id="PTHR10638:SF20">
    <property type="entry name" value="AMINE OXIDASE"/>
    <property type="match status" value="1"/>
</dbReference>
<keyword evidence="14" id="KW-1185">Reference proteome</keyword>
<keyword evidence="3 6" id="KW-0801">TPQ</keyword>
<dbReference type="GO" id="GO:0016491">
    <property type="term" value="F:oxidoreductase activity"/>
    <property type="evidence" value="ECO:0007669"/>
    <property type="project" value="UniProtKB-KW"/>
</dbReference>
<dbReference type="EMBL" id="JACVVK020000063">
    <property type="protein sequence ID" value="KAK7496907.1"/>
    <property type="molecule type" value="Genomic_DNA"/>
</dbReference>
<feature type="transmembrane region" description="Helical" evidence="10">
    <location>
        <begin position="12"/>
        <end position="39"/>
    </location>
</feature>
<organism evidence="13 14">
    <name type="scientific">Batillaria attramentaria</name>
    <dbReference type="NCBI Taxonomy" id="370345"/>
    <lineage>
        <taxon>Eukaryota</taxon>
        <taxon>Metazoa</taxon>
        <taxon>Spiralia</taxon>
        <taxon>Lophotrochozoa</taxon>
        <taxon>Mollusca</taxon>
        <taxon>Gastropoda</taxon>
        <taxon>Caenogastropoda</taxon>
        <taxon>Sorbeoconcha</taxon>
        <taxon>Cerithioidea</taxon>
        <taxon>Batillariidae</taxon>
        <taxon>Batillaria</taxon>
    </lineage>
</organism>
<reference evidence="13 14" key="1">
    <citation type="journal article" date="2023" name="Sci. Data">
        <title>Genome assembly of the Korean intertidal mud-creeper Batillaria attramentaria.</title>
        <authorList>
            <person name="Patra A.K."/>
            <person name="Ho P.T."/>
            <person name="Jun S."/>
            <person name="Lee S.J."/>
            <person name="Kim Y."/>
            <person name="Won Y.J."/>
        </authorList>
    </citation>
    <scope>NUCLEOTIDE SEQUENCE [LARGE SCALE GENOMIC DNA]</scope>
    <source>
        <strain evidence="13">Wonlab-2016</strain>
    </source>
</reference>
<evidence type="ECO:0000256" key="2">
    <source>
        <dbReference type="ARBA" id="ARBA00022723"/>
    </source>
</evidence>
<dbReference type="Gene3D" id="3.10.450.40">
    <property type="match status" value="2"/>
</dbReference>
<dbReference type="AlphaFoldDB" id="A0ABD0LBI0"/>
<feature type="domain" description="Copper amine oxidase catalytic" evidence="11">
    <location>
        <begin position="337"/>
        <end position="744"/>
    </location>
</feature>
<dbReference type="EC" id="1.4.3.-" evidence="8"/>
<evidence type="ECO:0000313" key="13">
    <source>
        <dbReference type="EMBL" id="KAK7496907.1"/>
    </source>
</evidence>
<keyword evidence="10" id="KW-1133">Transmembrane helix</keyword>
<dbReference type="InterPro" id="IPR000269">
    <property type="entry name" value="Cu_amine_oxidase"/>
</dbReference>
<evidence type="ECO:0000256" key="3">
    <source>
        <dbReference type="ARBA" id="ARBA00022772"/>
    </source>
</evidence>
<evidence type="ECO:0000256" key="6">
    <source>
        <dbReference type="PIRSR" id="PIRSR600269-50"/>
    </source>
</evidence>
<evidence type="ECO:0000256" key="9">
    <source>
        <dbReference type="SAM" id="MobiDB-lite"/>
    </source>
</evidence>
<dbReference type="Gene3D" id="2.70.98.20">
    <property type="entry name" value="Copper amine oxidase, catalytic domain"/>
    <property type="match status" value="1"/>
</dbReference>
<dbReference type="PANTHER" id="PTHR10638">
    <property type="entry name" value="COPPER AMINE OXIDASE"/>
    <property type="match status" value="1"/>
</dbReference>
<evidence type="ECO:0000256" key="5">
    <source>
        <dbReference type="ARBA" id="ARBA00023008"/>
    </source>
</evidence>
<feature type="modified residue" description="2',4',5'-topaquinone" evidence="7">
    <location>
        <position position="496"/>
    </location>
</feature>
<evidence type="ECO:0000256" key="10">
    <source>
        <dbReference type="SAM" id="Phobius"/>
    </source>
</evidence>
<gene>
    <name evidence="13" type="ORF">BaRGS_00011887</name>
</gene>
<evidence type="ECO:0000259" key="11">
    <source>
        <dbReference type="Pfam" id="PF01179"/>
    </source>
</evidence>
<keyword evidence="5 8" id="KW-0186">Copper</keyword>
<dbReference type="SUPFAM" id="SSF49998">
    <property type="entry name" value="Amine oxidase catalytic domain"/>
    <property type="match status" value="1"/>
</dbReference>
<keyword evidence="10" id="KW-0472">Membrane</keyword>
<evidence type="ECO:0000256" key="7">
    <source>
        <dbReference type="PIRSR" id="PIRSR600269-51"/>
    </source>
</evidence>
<dbReference type="InterPro" id="IPR049947">
    <property type="entry name" value="Cu_Am_Ox_Cu-bd"/>
</dbReference>
<dbReference type="InterPro" id="IPR015800">
    <property type="entry name" value="Cu_amine_oxidase_N2"/>
</dbReference>
<comment type="similarity">
    <text evidence="1 8">Belongs to the copper/topaquinone oxidase family.</text>
</comment>
<evidence type="ECO:0000259" key="12">
    <source>
        <dbReference type="Pfam" id="PF02727"/>
    </source>
</evidence>
<comment type="PTM">
    <text evidence="7 8">Topaquinone (TPQ) is generated by copper-dependent autoxidation of a specific tyrosyl residue.</text>
</comment>
<sequence length="804" mass="91536">MDTAAEKYRRRIGAWRCTAILAICAFLITLIALVAIVVVKDRRLGEMGKTSLPCPLKKGGLLTSDEPVSPDPFHDITVEEYNRLLRYLLTVKEVNLSPGDRADVNTSNIFMVDLLLPPKQEVLNYLDKSGVQPARYARVVIYRGDKDPPLVEEYKVGPLSNPTKCDLIVNSQRRNPVQFALRPVGALEFGAVHRHVMTVVDAEIGFILMESYGGMFTNCTDNCLSFYPTPMGTNLIGGIQRKIWFWGNYPAEYYSLHPLDFGVRVNLDASDPSQWTVGKVWYAGQLFDSLQNLAQQYRNGKIDKTKVKYVHTSKNLFSTQNLRGDPAPESPQRPPLQVEPDGKRYNITHRHVKYLHWDFNTRLSGFTGPQLYDVRFQGKRIAYELGLSEIAVYYSGESPVQKVTDFVDSGALIGTHSKSLIPGADCPEGATFLNVSFLGEAMEKPTTLQRAICVFEHNYGVPLRRHLSYSRDQGAFYGGMEDSALTVRSILTIVNYDYVVDFVFHQTGALEVRVISTGYILSTFYRPAEAPYGFRLDEHINGNIHHHMFHFKADLDILGTANRYETLDIKTEEVDLKQMGPDARYQQIYFQRNLKRTEMEAVYDFNFDTPKYHIVYNNEEKTKYDVPRSYRLHMAGISKQLLPEGLSNERTLPWARHQLAVTVQKDDEQVSSSPYAMFDSFQPVTNFTKYFADDESIRDQDLVFWITLGTHHIPHTEDLPVTPTPGGHLNFFLLPYNYFPECPSVSSRDNIRVDYVKPFEASEGLRVERNGNKVNGACGVLTLEQLVRERPDDIIQTNNDFKLL</sequence>
<proteinExistence type="inferred from homology"/>
<dbReference type="Pfam" id="PF01179">
    <property type="entry name" value="Cu_amine_oxid"/>
    <property type="match status" value="1"/>
</dbReference>
<evidence type="ECO:0000256" key="4">
    <source>
        <dbReference type="ARBA" id="ARBA00023002"/>
    </source>
</evidence>
<accession>A0ABD0LBI0</accession>
<dbReference type="PRINTS" id="PR00766">
    <property type="entry name" value="CUDAOXIDASE"/>
</dbReference>
<protein>
    <recommendedName>
        <fullName evidence="8">Amine oxidase</fullName>
        <ecNumber evidence="8">1.4.3.-</ecNumber>
    </recommendedName>
</protein>
<feature type="region of interest" description="Disordered" evidence="9">
    <location>
        <begin position="319"/>
        <end position="342"/>
    </location>
</feature>
<evidence type="ECO:0000256" key="8">
    <source>
        <dbReference type="RuleBase" id="RU000672"/>
    </source>
</evidence>
<comment type="caution">
    <text evidence="13">The sequence shown here is derived from an EMBL/GenBank/DDBJ whole genome shotgun (WGS) entry which is preliminary data.</text>
</comment>
<feature type="active site" description="Proton acceptor" evidence="6">
    <location>
        <position position="408"/>
    </location>
</feature>
<evidence type="ECO:0000256" key="1">
    <source>
        <dbReference type="ARBA" id="ARBA00007983"/>
    </source>
</evidence>
<keyword evidence="2 8" id="KW-0479">Metal-binding</keyword>
<dbReference type="SUPFAM" id="SSF54416">
    <property type="entry name" value="Amine oxidase N-terminal region"/>
    <property type="match status" value="2"/>
</dbReference>
<dbReference type="InterPro" id="IPR015798">
    <property type="entry name" value="Cu_amine_oxidase_C"/>
</dbReference>
<dbReference type="Proteomes" id="UP001519460">
    <property type="component" value="Unassembled WGS sequence"/>
</dbReference>
<dbReference type="InterPro" id="IPR036460">
    <property type="entry name" value="Cu_amine_oxidase_C_sf"/>
</dbReference>
<feature type="active site" description="Schiff-base intermediate with substrate; via topaquinone" evidence="6">
    <location>
        <position position="496"/>
    </location>
</feature>
<dbReference type="Pfam" id="PF02727">
    <property type="entry name" value="Cu_amine_oxidN2"/>
    <property type="match status" value="1"/>
</dbReference>
<name>A0ABD0LBI0_9CAEN</name>
<evidence type="ECO:0000313" key="14">
    <source>
        <dbReference type="Proteomes" id="UP001519460"/>
    </source>
</evidence>
<keyword evidence="10" id="KW-0812">Transmembrane</keyword>
<keyword evidence="4 8" id="KW-0560">Oxidoreductase</keyword>